<feature type="transmembrane region" description="Helical" evidence="1">
    <location>
        <begin position="173"/>
        <end position="195"/>
    </location>
</feature>
<reference evidence="2 3" key="1">
    <citation type="submission" date="2024-02" db="EMBL/GenBank/DDBJ databases">
        <authorList>
            <person name="Chen Y."/>
            <person name="Shah S."/>
            <person name="Dougan E. K."/>
            <person name="Thang M."/>
            <person name="Chan C."/>
        </authorList>
    </citation>
    <scope>NUCLEOTIDE SEQUENCE [LARGE SCALE GENOMIC DNA]</scope>
</reference>
<sequence>MGTSCQDACCQSLWEHEVVSIQAAPAYQNELEAFKDETQAPDEPVKPVAGEASPVSENVLVSFGDEAEVCHWESPAEASIAIGAAQTGSGSVQPLKLEVEDTKLLRASLLSSVLSRVGTELRANSLSQTFTEDQATSLYRKSTEVQKIDYFISHCWQDSRVAKVFALYIHSNLWAAVILSILVALVSSLLTYWQVLPVVKADGMDIFHFPWAFFLGCASFFLALCTWHQIRDLSGFRRHYFLDKFCVHQKDADLKRRGVRAFAGFVAASQRLLLLWSPRYFTRLWCTLEMAALVTSKKEEGSLPVDIIPLTLAHVSVSGWMVAFIVVGTTQINRVIGNPLPDAAIIFISCWTSTYFLTAVLRQYSRDRHALEKQLQAFSIHEAECSLNRDRECVENSVLQWFEDVDSCNQHVRQAVRQQVLSALGPASHYSTRLLVPMVLFFAFNEADYIVGGYYMDNALRKIAAFFGMSAIILSLIPVVYHLSSCFKKEHGRLVDMVINLLMSGSVTTFCAGTFLIRSIVVNPDMPVWVVLIPAFAIAAAMWMQRASFDCARRSRQSL</sequence>
<evidence type="ECO:0000256" key="1">
    <source>
        <dbReference type="SAM" id="Phobius"/>
    </source>
</evidence>
<feature type="transmembrane region" description="Helical" evidence="1">
    <location>
        <begin position="495"/>
        <end position="520"/>
    </location>
</feature>
<feature type="transmembrane region" description="Helical" evidence="1">
    <location>
        <begin position="526"/>
        <end position="544"/>
    </location>
</feature>
<gene>
    <name evidence="2" type="ORF">CCMP2556_LOCUS50348</name>
</gene>
<keyword evidence="1" id="KW-0812">Transmembrane</keyword>
<dbReference type="EMBL" id="CAXAMN010027051">
    <property type="protein sequence ID" value="CAK9107981.1"/>
    <property type="molecule type" value="Genomic_DNA"/>
</dbReference>
<feature type="transmembrane region" description="Helical" evidence="1">
    <location>
        <begin position="463"/>
        <end position="483"/>
    </location>
</feature>
<keyword evidence="1" id="KW-0472">Membrane</keyword>
<protein>
    <submittedName>
        <fullName evidence="2">Uncharacterized protein</fullName>
    </submittedName>
</protein>
<feature type="transmembrane region" description="Helical" evidence="1">
    <location>
        <begin position="344"/>
        <end position="361"/>
    </location>
</feature>
<evidence type="ECO:0000313" key="3">
    <source>
        <dbReference type="Proteomes" id="UP001642484"/>
    </source>
</evidence>
<evidence type="ECO:0000313" key="2">
    <source>
        <dbReference type="EMBL" id="CAK9107981.1"/>
    </source>
</evidence>
<organism evidence="2 3">
    <name type="scientific">Durusdinium trenchii</name>
    <dbReference type="NCBI Taxonomy" id="1381693"/>
    <lineage>
        <taxon>Eukaryota</taxon>
        <taxon>Sar</taxon>
        <taxon>Alveolata</taxon>
        <taxon>Dinophyceae</taxon>
        <taxon>Suessiales</taxon>
        <taxon>Symbiodiniaceae</taxon>
        <taxon>Durusdinium</taxon>
    </lineage>
</organism>
<dbReference type="Proteomes" id="UP001642484">
    <property type="component" value="Unassembled WGS sequence"/>
</dbReference>
<name>A0ABP0S6L8_9DINO</name>
<proteinExistence type="predicted"/>
<feature type="transmembrane region" description="Helical" evidence="1">
    <location>
        <begin position="207"/>
        <end position="227"/>
    </location>
</feature>
<comment type="caution">
    <text evidence="2">The sequence shown here is derived from an EMBL/GenBank/DDBJ whole genome shotgun (WGS) entry which is preliminary data.</text>
</comment>
<feature type="transmembrane region" description="Helical" evidence="1">
    <location>
        <begin position="307"/>
        <end position="332"/>
    </location>
</feature>
<keyword evidence="1" id="KW-1133">Transmembrane helix</keyword>
<keyword evidence="3" id="KW-1185">Reference proteome</keyword>
<accession>A0ABP0S6L8</accession>